<dbReference type="CDD" id="cd20618">
    <property type="entry name" value="CYP71_clan"/>
    <property type="match status" value="1"/>
</dbReference>
<dbReference type="OrthoDB" id="1055148at2759"/>
<gene>
    <name evidence="18" type="ORF">PVAP13_3NG254560</name>
</gene>
<keyword evidence="5 15" id="KW-0349">Heme</keyword>
<dbReference type="InterPro" id="IPR001128">
    <property type="entry name" value="Cyt_P450"/>
</dbReference>
<keyword evidence="9 16" id="KW-0560">Oxidoreductase</keyword>
<keyword evidence="7 15" id="KW-0479">Metal-binding</keyword>
<feature type="binding site" description="axial binding residue" evidence="15">
    <location>
        <position position="459"/>
    </location>
    <ligand>
        <name>heme</name>
        <dbReference type="ChEBI" id="CHEBI:30413"/>
    </ligand>
    <ligandPart>
        <name>Fe</name>
        <dbReference type="ChEBI" id="CHEBI:18248"/>
    </ligandPart>
</feature>
<dbReference type="InterPro" id="IPR002401">
    <property type="entry name" value="Cyt_P450_E_grp-I"/>
</dbReference>
<reference evidence="18" key="1">
    <citation type="submission" date="2020-05" db="EMBL/GenBank/DDBJ databases">
        <title>WGS assembly of Panicum virgatum.</title>
        <authorList>
            <person name="Lovell J.T."/>
            <person name="Jenkins J."/>
            <person name="Shu S."/>
            <person name="Juenger T.E."/>
            <person name="Schmutz J."/>
        </authorList>
    </citation>
    <scope>NUCLEOTIDE SEQUENCE</scope>
    <source>
        <strain evidence="18">AP13</strain>
    </source>
</reference>
<sequence>MELTLAMALMMVTTVVFLVLIGSLVRPRRRQRKALNLPPGPRGWPVFGSLSLLAGTLPPHRVLAKLAARYGPLMHLRLGSFHVVVASSAEAARLVLKTHDLAFADRQPAAWGAIIAYNYKGIVQTPYGPYWRMARKLCATELFSAQLVDKFEPVRAEETRALTRALFERAGAAVQVKELLMGFTMRNILRMALGEKWSGFYGSAEGEGFRRSLEEAFAVSGAVSNVGEWVPWPAWLDVQGLARRMRRVHAVFDRFNEQILDEHQEDRRRAGAGGFVARDLVDVLLRLAEDGREEPAETRLTRAGVKAIVQDIISGGTETAAVTMEWAMVELLHRPDAMAAATGELDRVVGRGRWVTERDLPDLPYIDAVVKETMRLHPVGPLLIPHQARDDTVVGGYDVPAGTRVLVNAWVVGRDPASWPDAPGAFRPERFLAGGSAEGVDARGAHFQLLPFGSGRRMCPAHNLAMREMAATLANLVQGFAWRLPDGVAPEDMSMEESLGLSVSPKEPLVAIAEPRLPAHLYTGVH</sequence>
<dbReference type="GO" id="GO:0016705">
    <property type="term" value="F:oxidoreductase activity, acting on paired donors, with incorporation or reduction of molecular oxygen"/>
    <property type="evidence" value="ECO:0007669"/>
    <property type="project" value="InterPro"/>
</dbReference>
<name>A0A8T0UG77_PANVG</name>
<dbReference type="GO" id="GO:0004497">
    <property type="term" value="F:monooxygenase activity"/>
    <property type="evidence" value="ECO:0007669"/>
    <property type="project" value="UniProtKB-KW"/>
</dbReference>
<evidence type="ECO:0000256" key="8">
    <source>
        <dbReference type="ARBA" id="ARBA00022989"/>
    </source>
</evidence>
<accession>A0A8T0UG77</accession>
<dbReference type="Pfam" id="PF00067">
    <property type="entry name" value="p450"/>
    <property type="match status" value="1"/>
</dbReference>
<dbReference type="FunFam" id="1.10.630.10:FF:000097">
    <property type="entry name" value="Cytochrome P-450 19"/>
    <property type="match status" value="1"/>
</dbReference>
<evidence type="ECO:0000256" key="3">
    <source>
        <dbReference type="ARBA" id="ARBA00004721"/>
    </source>
</evidence>
<keyword evidence="6 17" id="KW-0812">Transmembrane</keyword>
<feature type="transmembrane region" description="Helical" evidence="17">
    <location>
        <begin position="6"/>
        <end position="25"/>
    </location>
</feature>
<dbReference type="GO" id="GO:0016114">
    <property type="term" value="P:terpenoid biosynthetic process"/>
    <property type="evidence" value="ECO:0007669"/>
    <property type="project" value="UniProtKB-ARBA"/>
</dbReference>
<comment type="catalytic activity">
    <reaction evidence="13">
        <text>(6E,10E)-geranyllinalool + reduced [NADPH--hemoprotein reductase] + O2 = (3E,7E)-4,8,12-trimethyltrideca 1,3,7,11-tetraene + but-3-en-2-one + oxidized [NADPH--hemoprotein reductase] + 2 H2O + H(+)</text>
        <dbReference type="Rhea" id="RHEA:13545"/>
        <dbReference type="Rhea" id="RHEA-COMP:11964"/>
        <dbReference type="Rhea" id="RHEA-COMP:11965"/>
        <dbReference type="ChEBI" id="CHEBI:15377"/>
        <dbReference type="ChEBI" id="CHEBI:15378"/>
        <dbReference type="ChEBI" id="CHEBI:15379"/>
        <dbReference type="ChEBI" id="CHEBI:48058"/>
        <dbReference type="ChEBI" id="CHEBI:57618"/>
        <dbReference type="ChEBI" id="CHEBI:58210"/>
        <dbReference type="ChEBI" id="CHEBI:74299"/>
        <dbReference type="ChEBI" id="CHEBI:74322"/>
        <dbReference type="EC" id="1.14.14.58"/>
    </reaction>
    <physiologicalReaction direction="left-to-right" evidence="13">
        <dbReference type="Rhea" id="RHEA:13546"/>
    </physiologicalReaction>
</comment>
<evidence type="ECO:0000256" key="7">
    <source>
        <dbReference type="ARBA" id="ARBA00022723"/>
    </source>
</evidence>
<keyword evidence="12 17" id="KW-0472">Membrane</keyword>
<dbReference type="Proteomes" id="UP000823388">
    <property type="component" value="Chromosome 3N"/>
</dbReference>
<evidence type="ECO:0000313" key="18">
    <source>
        <dbReference type="EMBL" id="KAG2621560.1"/>
    </source>
</evidence>
<dbReference type="GO" id="GO:0020037">
    <property type="term" value="F:heme binding"/>
    <property type="evidence" value="ECO:0007669"/>
    <property type="project" value="InterPro"/>
</dbReference>
<evidence type="ECO:0000256" key="9">
    <source>
        <dbReference type="ARBA" id="ARBA00023002"/>
    </source>
</evidence>
<evidence type="ECO:0000256" key="6">
    <source>
        <dbReference type="ARBA" id="ARBA00022692"/>
    </source>
</evidence>
<keyword evidence="19" id="KW-1185">Reference proteome</keyword>
<evidence type="ECO:0000313" key="19">
    <source>
        <dbReference type="Proteomes" id="UP000823388"/>
    </source>
</evidence>
<comment type="caution">
    <text evidence="18">The sequence shown here is derived from an EMBL/GenBank/DDBJ whole genome shotgun (WGS) entry which is preliminary data.</text>
</comment>
<evidence type="ECO:0000256" key="12">
    <source>
        <dbReference type="ARBA" id="ARBA00023136"/>
    </source>
</evidence>
<dbReference type="InterPro" id="IPR017972">
    <property type="entry name" value="Cyt_P450_CS"/>
</dbReference>
<evidence type="ECO:0000256" key="5">
    <source>
        <dbReference type="ARBA" id="ARBA00022617"/>
    </source>
</evidence>
<dbReference type="InterPro" id="IPR036396">
    <property type="entry name" value="Cyt_P450_sf"/>
</dbReference>
<proteinExistence type="inferred from homology"/>
<dbReference type="GO" id="GO:0080027">
    <property type="term" value="P:response to herbivore"/>
    <property type="evidence" value="ECO:0007669"/>
    <property type="project" value="UniProtKB-ARBA"/>
</dbReference>
<organism evidence="18 19">
    <name type="scientific">Panicum virgatum</name>
    <name type="common">Blackwell switchgrass</name>
    <dbReference type="NCBI Taxonomy" id="38727"/>
    <lineage>
        <taxon>Eukaryota</taxon>
        <taxon>Viridiplantae</taxon>
        <taxon>Streptophyta</taxon>
        <taxon>Embryophyta</taxon>
        <taxon>Tracheophyta</taxon>
        <taxon>Spermatophyta</taxon>
        <taxon>Magnoliopsida</taxon>
        <taxon>Liliopsida</taxon>
        <taxon>Poales</taxon>
        <taxon>Poaceae</taxon>
        <taxon>PACMAD clade</taxon>
        <taxon>Panicoideae</taxon>
        <taxon>Panicodae</taxon>
        <taxon>Paniceae</taxon>
        <taxon>Panicinae</taxon>
        <taxon>Panicum</taxon>
        <taxon>Panicum sect. Hiantes</taxon>
    </lineage>
</organism>
<comment type="similarity">
    <text evidence="4 16">Belongs to the cytochrome P450 family.</text>
</comment>
<dbReference type="GO" id="GO:0005506">
    <property type="term" value="F:iron ion binding"/>
    <property type="evidence" value="ECO:0007669"/>
    <property type="project" value="InterPro"/>
</dbReference>
<evidence type="ECO:0000256" key="13">
    <source>
        <dbReference type="ARBA" id="ARBA00052251"/>
    </source>
</evidence>
<comment type="subcellular location">
    <subcellularLocation>
        <location evidence="2">Membrane</location>
        <topology evidence="2">Single-pass membrane protein</topology>
    </subcellularLocation>
</comment>
<dbReference type="AlphaFoldDB" id="A0A8T0UG77"/>
<dbReference type="GO" id="GO:0010333">
    <property type="term" value="F:terpene synthase activity"/>
    <property type="evidence" value="ECO:0007669"/>
    <property type="project" value="UniProtKB-ARBA"/>
</dbReference>
<dbReference type="PRINTS" id="PR00463">
    <property type="entry name" value="EP450I"/>
</dbReference>
<evidence type="ECO:0000256" key="11">
    <source>
        <dbReference type="ARBA" id="ARBA00023033"/>
    </source>
</evidence>
<evidence type="ECO:0000256" key="15">
    <source>
        <dbReference type="PIRSR" id="PIRSR602401-1"/>
    </source>
</evidence>
<dbReference type="PANTHER" id="PTHR47944:SF14">
    <property type="entry name" value="CYTOCHROME P450"/>
    <property type="match status" value="1"/>
</dbReference>
<keyword evidence="11 16" id="KW-0503">Monooxygenase</keyword>
<dbReference type="SUPFAM" id="SSF48264">
    <property type="entry name" value="Cytochrome P450"/>
    <property type="match status" value="1"/>
</dbReference>
<evidence type="ECO:0000256" key="14">
    <source>
        <dbReference type="ARBA" id="ARBA00066539"/>
    </source>
</evidence>
<evidence type="ECO:0000256" key="1">
    <source>
        <dbReference type="ARBA" id="ARBA00001971"/>
    </source>
</evidence>
<protein>
    <recommendedName>
        <fullName evidence="14">trimethyltridecatetraene synthase</fullName>
        <ecNumber evidence="14">1.14.14.58</ecNumber>
    </recommendedName>
</protein>
<dbReference type="EMBL" id="CM029042">
    <property type="protein sequence ID" value="KAG2621560.1"/>
    <property type="molecule type" value="Genomic_DNA"/>
</dbReference>
<dbReference type="EC" id="1.14.14.58" evidence="14"/>
<evidence type="ECO:0000256" key="10">
    <source>
        <dbReference type="ARBA" id="ARBA00023004"/>
    </source>
</evidence>
<dbReference type="Gene3D" id="1.10.630.10">
    <property type="entry name" value="Cytochrome P450"/>
    <property type="match status" value="1"/>
</dbReference>
<dbReference type="PROSITE" id="PS00086">
    <property type="entry name" value="CYTOCHROME_P450"/>
    <property type="match status" value="1"/>
</dbReference>
<evidence type="ECO:0000256" key="17">
    <source>
        <dbReference type="SAM" id="Phobius"/>
    </source>
</evidence>
<evidence type="ECO:0000256" key="4">
    <source>
        <dbReference type="ARBA" id="ARBA00010617"/>
    </source>
</evidence>
<dbReference type="PRINTS" id="PR00385">
    <property type="entry name" value="P450"/>
</dbReference>
<keyword evidence="8 17" id="KW-1133">Transmembrane helix</keyword>
<dbReference type="PANTHER" id="PTHR47944">
    <property type="entry name" value="CYTOCHROME P450 98A9"/>
    <property type="match status" value="1"/>
</dbReference>
<comment type="pathway">
    <text evidence="3">Secondary metabolite biosynthesis; terpenoid biosynthesis.</text>
</comment>
<keyword evidence="10 15" id="KW-0408">Iron</keyword>
<dbReference type="GO" id="GO:0016020">
    <property type="term" value="C:membrane"/>
    <property type="evidence" value="ECO:0007669"/>
    <property type="project" value="UniProtKB-SubCell"/>
</dbReference>
<evidence type="ECO:0000256" key="2">
    <source>
        <dbReference type="ARBA" id="ARBA00004167"/>
    </source>
</evidence>
<comment type="cofactor">
    <cofactor evidence="1 15">
        <name>heme</name>
        <dbReference type="ChEBI" id="CHEBI:30413"/>
    </cofactor>
</comment>
<evidence type="ECO:0000256" key="16">
    <source>
        <dbReference type="RuleBase" id="RU000461"/>
    </source>
</evidence>